<comment type="caution">
    <text evidence="4">The sequence shown here is derived from an EMBL/GenBank/DDBJ whole genome shotgun (WGS) entry which is preliminary data.</text>
</comment>
<dbReference type="PROSITE" id="PS50297">
    <property type="entry name" value="ANK_REP_REGION"/>
    <property type="match status" value="1"/>
</dbReference>
<dbReference type="InterPro" id="IPR036770">
    <property type="entry name" value="Ankyrin_rpt-contain_sf"/>
</dbReference>
<dbReference type="Gene3D" id="1.25.40.20">
    <property type="entry name" value="Ankyrin repeat-containing domain"/>
    <property type="match status" value="1"/>
</dbReference>
<organism evidence="4 5">
    <name type="scientific">Burkholderia cenocepacia</name>
    <dbReference type="NCBI Taxonomy" id="95486"/>
    <lineage>
        <taxon>Bacteria</taxon>
        <taxon>Pseudomonadati</taxon>
        <taxon>Pseudomonadota</taxon>
        <taxon>Betaproteobacteria</taxon>
        <taxon>Burkholderiales</taxon>
        <taxon>Burkholderiaceae</taxon>
        <taxon>Burkholderia</taxon>
        <taxon>Burkholderia cepacia complex</taxon>
    </lineage>
</organism>
<reference evidence="5" key="1">
    <citation type="submission" date="2018-11" db="EMBL/GenBank/DDBJ databases">
        <title>FDA dAtabase for Regulatory Grade micrObial Sequences (FDA-ARGOS): Supporting development and validation of Infectious Disease Dx tests.</title>
        <authorList>
            <person name="Goldberg B."/>
            <person name="Campos J."/>
            <person name="Tallon L."/>
            <person name="Sadzewicz L."/>
            <person name="Zhao X."/>
            <person name="Vavikolanu K."/>
            <person name="Mehta A."/>
            <person name="Aluvathingal J."/>
            <person name="Nadendla S."/>
            <person name="Geyer C."/>
            <person name="Nandy P."/>
            <person name="Yan Y."/>
            <person name="Sichtig H."/>
        </authorList>
    </citation>
    <scope>NUCLEOTIDE SEQUENCE [LARGE SCALE GENOMIC DNA]</scope>
    <source>
        <strain evidence="5">FDAARGOS_544</strain>
    </source>
</reference>
<proteinExistence type="predicted"/>
<dbReference type="PROSITE" id="PS50088">
    <property type="entry name" value="ANK_REPEAT"/>
    <property type="match status" value="1"/>
</dbReference>
<keyword evidence="1" id="KW-0677">Repeat</keyword>
<dbReference type="PANTHER" id="PTHR24198">
    <property type="entry name" value="ANKYRIN REPEAT AND PROTEIN KINASE DOMAIN-CONTAINING PROTEIN"/>
    <property type="match status" value="1"/>
</dbReference>
<dbReference type="AlphaFoldDB" id="A0A3R9BNE8"/>
<evidence type="ECO:0000313" key="4">
    <source>
        <dbReference type="EMBL" id="RSC13999.1"/>
    </source>
</evidence>
<dbReference type="Pfam" id="PF12796">
    <property type="entry name" value="Ank_2"/>
    <property type="match status" value="1"/>
</dbReference>
<dbReference type="InterPro" id="IPR002110">
    <property type="entry name" value="Ankyrin_rpt"/>
</dbReference>
<evidence type="ECO:0000256" key="1">
    <source>
        <dbReference type="ARBA" id="ARBA00022737"/>
    </source>
</evidence>
<dbReference type="EMBL" id="RKIO01000002">
    <property type="protein sequence ID" value="RSC13999.1"/>
    <property type="molecule type" value="Genomic_DNA"/>
</dbReference>
<dbReference type="SMART" id="SM00248">
    <property type="entry name" value="ANK"/>
    <property type="match status" value="3"/>
</dbReference>
<gene>
    <name evidence="4" type="ORF">EGT41_12135</name>
</gene>
<protein>
    <submittedName>
        <fullName evidence="4">Ankyrin repeat domain-containing protein</fullName>
    </submittedName>
</protein>
<dbReference type="PANTHER" id="PTHR24198:SF165">
    <property type="entry name" value="ANKYRIN REPEAT-CONTAINING PROTEIN-RELATED"/>
    <property type="match status" value="1"/>
</dbReference>
<evidence type="ECO:0000256" key="3">
    <source>
        <dbReference type="PROSITE-ProRule" id="PRU00023"/>
    </source>
</evidence>
<accession>A0A3R9BNE8</accession>
<name>A0A3R9BNE8_9BURK</name>
<dbReference type="RefSeq" id="WP_125380944.1">
    <property type="nucleotide sequence ID" value="NZ_CADETP010000010.1"/>
</dbReference>
<keyword evidence="2 3" id="KW-0040">ANK repeat</keyword>
<dbReference type="Proteomes" id="UP000272140">
    <property type="component" value="Unassembled WGS sequence"/>
</dbReference>
<sequence length="159" mass="17233">MLLDAHFTRWRGEVTVSEQKTANARRLSPLLKMAASSGVHAAVRLRLNRGDDVNATDGIGRTALHLAATRGHLQTCRVLLDAGIDLAARTREGDDARALALAGGHVEVVALIDAYQKASNERTTATMTQTSTGHTAVTEVPSEHGVRIKLKSAWRRYIE</sequence>
<dbReference type="SUPFAM" id="SSF48403">
    <property type="entry name" value="Ankyrin repeat"/>
    <property type="match status" value="1"/>
</dbReference>
<evidence type="ECO:0000313" key="5">
    <source>
        <dbReference type="Proteomes" id="UP000272140"/>
    </source>
</evidence>
<evidence type="ECO:0000256" key="2">
    <source>
        <dbReference type="ARBA" id="ARBA00023043"/>
    </source>
</evidence>
<feature type="repeat" description="ANK" evidence="3">
    <location>
        <begin position="59"/>
        <end position="91"/>
    </location>
</feature>